<evidence type="ECO:0000313" key="2">
    <source>
        <dbReference type="EMBL" id="KAF6796508.1"/>
    </source>
</evidence>
<evidence type="ECO:0000256" key="1">
    <source>
        <dbReference type="SAM" id="SignalP"/>
    </source>
</evidence>
<protein>
    <submittedName>
        <fullName evidence="2">Uncharacterized protein</fullName>
    </submittedName>
</protein>
<feature type="chain" id="PRO_5034152783" evidence="1">
    <location>
        <begin position="20"/>
        <end position="77"/>
    </location>
</feature>
<reference evidence="2 3" key="1">
    <citation type="journal article" date="2020" name="Phytopathology">
        <title>Genome Sequence Resources of Colletotrichum truncatum, C. plurivorum, C. musicola, and C. sojae: Four Species Pathogenic to Soybean (Glycine max).</title>
        <authorList>
            <person name="Rogerio F."/>
            <person name="Boufleur T.R."/>
            <person name="Ciampi-Guillardi M."/>
            <person name="Sukno S.A."/>
            <person name="Thon M.R."/>
            <person name="Massola Junior N.S."/>
            <person name="Baroncelli R."/>
        </authorList>
    </citation>
    <scope>NUCLEOTIDE SEQUENCE [LARGE SCALE GENOMIC DNA]</scope>
    <source>
        <strain evidence="2 3">LFN0009</strain>
    </source>
</reference>
<keyword evidence="3" id="KW-1185">Reference proteome</keyword>
<dbReference type="AlphaFoldDB" id="A0A8H6IU26"/>
<dbReference type="EMBL" id="WIGN01000366">
    <property type="protein sequence ID" value="KAF6796508.1"/>
    <property type="molecule type" value="Genomic_DNA"/>
</dbReference>
<feature type="signal peptide" evidence="1">
    <location>
        <begin position="1"/>
        <end position="19"/>
    </location>
</feature>
<comment type="caution">
    <text evidence="2">The sequence shown here is derived from an EMBL/GenBank/DDBJ whole genome shotgun (WGS) entry which is preliminary data.</text>
</comment>
<accession>A0A8H6IU26</accession>
<proteinExistence type="predicted"/>
<dbReference type="Proteomes" id="UP000652219">
    <property type="component" value="Unassembled WGS sequence"/>
</dbReference>
<keyword evidence="1" id="KW-0732">Signal</keyword>
<name>A0A8H6IU26_9PEZI</name>
<evidence type="ECO:0000313" key="3">
    <source>
        <dbReference type="Proteomes" id="UP000652219"/>
    </source>
</evidence>
<organism evidence="2 3">
    <name type="scientific">Colletotrichum sojae</name>
    <dbReference type="NCBI Taxonomy" id="2175907"/>
    <lineage>
        <taxon>Eukaryota</taxon>
        <taxon>Fungi</taxon>
        <taxon>Dikarya</taxon>
        <taxon>Ascomycota</taxon>
        <taxon>Pezizomycotina</taxon>
        <taxon>Sordariomycetes</taxon>
        <taxon>Hypocreomycetidae</taxon>
        <taxon>Glomerellales</taxon>
        <taxon>Glomerellaceae</taxon>
        <taxon>Colletotrichum</taxon>
        <taxon>Colletotrichum orchidearum species complex</taxon>
    </lineage>
</organism>
<gene>
    <name evidence="2" type="ORF">CSOJ01_13138</name>
</gene>
<sequence>MQLTNILLAILPFIGASQAILCSCDGSTSASINCCIQVTDFNHKWNGYECQPDDREAYTTCCAEQFSTTTFCRDGGV</sequence>